<feature type="domain" description="Major facilitator superfamily (MFS) profile" evidence="7">
    <location>
        <begin position="6"/>
        <end position="387"/>
    </location>
</feature>
<dbReference type="STRING" id="701521.PECL_1518"/>
<accession>G8PAF0</accession>
<dbReference type="GO" id="GO:0005886">
    <property type="term" value="C:plasma membrane"/>
    <property type="evidence" value="ECO:0007669"/>
    <property type="project" value="UniProtKB-SubCell"/>
</dbReference>
<feature type="transmembrane region" description="Helical" evidence="6">
    <location>
        <begin position="203"/>
        <end position="221"/>
    </location>
</feature>
<dbReference type="EMBL" id="CP003137">
    <property type="protein sequence ID" value="AEV95739.1"/>
    <property type="molecule type" value="Genomic_DNA"/>
</dbReference>
<dbReference type="InterPro" id="IPR036259">
    <property type="entry name" value="MFS_trans_sf"/>
</dbReference>
<evidence type="ECO:0000256" key="5">
    <source>
        <dbReference type="ARBA" id="ARBA00023136"/>
    </source>
</evidence>
<dbReference type="GO" id="GO:0022857">
    <property type="term" value="F:transmembrane transporter activity"/>
    <property type="evidence" value="ECO:0007669"/>
    <property type="project" value="InterPro"/>
</dbReference>
<reference evidence="8 9" key="1">
    <citation type="journal article" date="2012" name="J. Bacteriol.">
        <title>Complete Genome Sequence of the Beer Spoilage Organism Pediococcus claussenii ATCC BAA-344T.</title>
        <authorList>
            <person name="Pittet V."/>
            <person name="Abegunde T."/>
            <person name="Marfleet T."/>
            <person name="Haakensen M."/>
            <person name="Morrow K."/>
            <person name="Jayaprakash T."/>
            <person name="Schroeder K."/>
            <person name="Trost B."/>
            <person name="Byrns S."/>
            <person name="Bergsveinson J."/>
            <person name="Kusalik A."/>
            <person name="Ziola B."/>
        </authorList>
    </citation>
    <scope>NUCLEOTIDE SEQUENCE [LARGE SCALE GENOMIC DNA]</scope>
    <source>
        <strain evidence="8 9">ATCC BAA-344</strain>
    </source>
</reference>
<dbReference type="RefSeq" id="WP_014215933.1">
    <property type="nucleotide sequence ID" value="NC_016605.1"/>
</dbReference>
<dbReference type="AlphaFoldDB" id="G8PAF0"/>
<dbReference type="InterPro" id="IPR052524">
    <property type="entry name" value="MFS_Cyanate_Porter"/>
</dbReference>
<name>G8PAF0_PEDCP</name>
<dbReference type="Proteomes" id="UP000005444">
    <property type="component" value="Chromosome"/>
</dbReference>
<dbReference type="InterPro" id="IPR011701">
    <property type="entry name" value="MFS"/>
</dbReference>
<evidence type="ECO:0000313" key="8">
    <source>
        <dbReference type="EMBL" id="AEV95739.1"/>
    </source>
</evidence>
<feature type="transmembrane region" description="Helical" evidence="6">
    <location>
        <begin position="73"/>
        <end position="91"/>
    </location>
</feature>
<evidence type="ECO:0000256" key="1">
    <source>
        <dbReference type="ARBA" id="ARBA00004651"/>
    </source>
</evidence>
<protein>
    <submittedName>
        <fullName evidence="8">Major Facilitator Superfamily protein</fullName>
    </submittedName>
</protein>
<dbReference type="Gene3D" id="1.20.1250.20">
    <property type="entry name" value="MFS general substrate transporter like domains"/>
    <property type="match status" value="1"/>
</dbReference>
<evidence type="ECO:0000259" key="7">
    <source>
        <dbReference type="PROSITE" id="PS50850"/>
    </source>
</evidence>
<feature type="transmembrane region" description="Helical" evidence="6">
    <location>
        <begin position="131"/>
        <end position="150"/>
    </location>
</feature>
<keyword evidence="5 6" id="KW-0472">Membrane</keyword>
<evidence type="ECO:0000256" key="4">
    <source>
        <dbReference type="ARBA" id="ARBA00022989"/>
    </source>
</evidence>
<evidence type="ECO:0000313" key="9">
    <source>
        <dbReference type="Proteomes" id="UP000005444"/>
    </source>
</evidence>
<sequence>MTKNKIYFGTLVVLLGANLRLMIVAIPPILSTIQKSLNIPSSISGVLMSIPLICFGVFSAFSGSLGKKFGSKNMMLAALGLMTIGDLLRVYSDWLMILGTIIVGLTITILNVLLPLFLIENTNQVRQMTGVYSVSMGVWAALGSAVVVPIANAVGWQMAIQALAVVSLVTALLLTTTKNSTKGYDNVETEKAIITGTTWRQPLIWILAIFTGLQSFIYYGMLTWMPAILVSRGFSVADAGAIVGLVQLAGLPGSFFVPIWAEKVQLRKPLVITFGLTYLIGFIGLMFLQAGILLVLDTVILGFAFGGAFVYALSMITISARSTAEVADISGMTQTVGYLIAAVSPLIIGMLHQFVGWNILIVGLIIIAAVVTALGLVFNVGLLKRMAIRSK</sequence>
<dbReference type="KEGG" id="pce:PECL_1518"/>
<dbReference type="PROSITE" id="PS50850">
    <property type="entry name" value="MFS"/>
    <property type="match status" value="1"/>
</dbReference>
<keyword evidence="4 6" id="KW-1133">Transmembrane helix</keyword>
<organism evidence="8 9">
    <name type="scientific">Pediococcus claussenii (strain ATCC BAA-344 / DSM 14800 / JCM 18046 / KCTC 3811 / LMG 21948 / P06)</name>
    <dbReference type="NCBI Taxonomy" id="701521"/>
    <lineage>
        <taxon>Bacteria</taxon>
        <taxon>Bacillati</taxon>
        <taxon>Bacillota</taxon>
        <taxon>Bacilli</taxon>
        <taxon>Lactobacillales</taxon>
        <taxon>Lactobacillaceae</taxon>
        <taxon>Pediococcus</taxon>
    </lineage>
</organism>
<dbReference type="eggNOG" id="COG2807">
    <property type="taxonomic scope" value="Bacteria"/>
</dbReference>
<feature type="transmembrane region" description="Helical" evidence="6">
    <location>
        <begin position="97"/>
        <end position="119"/>
    </location>
</feature>
<gene>
    <name evidence="8" type="ordered locus">PECL_1518</name>
</gene>
<keyword evidence="9" id="KW-1185">Reference proteome</keyword>
<feature type="transmembrane region" description="Helical" evidence="6">
    <location>
        <begin position="156"/>
        <end position="174"/>
    </location>
</feature>
<evidence type="ECO:0000256" key="3">
    <source>
        <dbReference type="ARBA" id="ARBA00022692"/>
    </source>
</evidence>
<dbReference type="HOGENOM" id="CLU_038046_1_0_9"/>
<dbReference type="PATRIC" id="fig|701521.8.peg.1421"/>
<evidence type="ECO:0000256" key="2">
    <source>
        <dbReference type="ARBA" id="ARBA00022448"/>
    </source>
</evidence>
<feature type="transmembrane region" description="Helical" evidence="6">
    <location>
        <begin position="42"/>
        <end position="61"/>
    </location>
</feature>
<dbReference type="InterPro" id="IPR020846">
    <property type="entry name" value="MFS_dom"/>
</dbReference>
<comment type="subcellular location">
    <subcellularLocation>
        <location evidence="1">Cell membrane</location>
        <topology evidence="1">Multi-pass membrane protein</topology>
    </subcellularLocation>
</comment>
<feature type="transmembrane region" description="Helical" evidence="6">
    <location>
        <begin position="270"/>
        <end position="294"/>
    </location>
</feature>
<evidence type="ECO:0000256" key="6">
    <source>
        <dbReference type="SAM" id="Phobius"/>
    </source>
</evidence>
<feature type="transmembrane region" description="Helical" evidence="6">
    <location>
        <begin position="7"/>
        <end position="30"/>
    </location>
</feature>
<dbReference type="Pfam" id="PF07690">
    <property type="entry name" value="MFS_1"/>
    <property type="match status" value="1"/>
</dbReference>
<feature type="transmembrane region" description="Helical" evidence="6">
    <location>
        <begin position="361"/>
        <end position="383"/>
    </location>
</feature>
<dbReference type="SUPFAM" id="SSF103473">
    <property type="entry name" value="MFS general substrate transporter"/>
    <property type="match status" value="1"/>
</dbReference>
<keyword evidence="2" id="KW-0813">Transport</keyword>
<feature type="transmembrane region" description="Helical" evidence="6">
    <location>
        <begin position="336"/>
        <end position="355"/>
    </location>
</feature>
<proteinExistence type="predicted"/>
<dbReference type="PANTHER" id="PTHR23523:SF2">
    <property type="entry name" value="2-NITROIMIDAZOLE TRANSPORTER"/>
    <property type="match status" value="1"/>
</dbReference>
<feature type="transmembrane region" description="Helical" evidence="6">
    <location>
        <begin position="241"/>
        <end position="261"/>
    </location>
</feature>
<keyword evidence="3 6" id="KW-0812">Transmembrane</keyword>
<dbReference type="PANTHER" id="PTHR23523">
    <property type="match status" value="1"/>
</dbReference>
<feature type="transmembrane region" description="Helical" evidence="6">
    <location>
        <begin position="300"/>
        <end position="324"/>
    </location>
</feature>